<gene>
    <name evidence="1" type="ORF">PLOB_00048786</name>
</gene>
<comment type="caution">
    <text evidence="1">The sequence shown here is derived from an EMBL/GenBank/DDBJ whole genome shotgun (WGS) entry which is preliminary data.</text>
</comment>
<feature type="non-terminal residue" evidence="1">
    <location>
        <position position="1"/>
    </location>
</feature>
<evidence type="ECO:0000313" key="1">
    <source>
        <dbReference type="EMBL" id="CAH3151837.1"/>
    </source>
</evidence>
<sequence length="55" mass="5961">LLNVLLQVSIKGPTLAEADNRIQQATKVQTEASEPATTAIKRVSGRTTACCFFLR</sequence>
<evidence type="ECO:0000313" key="2">
    <source>
        <dbReference type="Proteomes" id="UP001159405"/>
    </source>
</evidence>
<accession>A0ABN8PVU3</accession>
<proteinExistence type="predicted"/>
<reference evidence="1 2" key="1">
    <citation type="submission" date="2022-05" db="EMBL/GenBank/DDBJ databases">
        <authorList>
            <consortium name="Genoscope - CEA"/>
            <person name="William W."/>
        </authorList>
    </citation>
    <scope>NUCLEOTIDE SEQUENCE [LARGE SCALE GENOMIC DNA]</scope>
</reference>
<keyword evidence="2" id="KW-1185">Reference proteome</keyword>
<dbReference type="EMBL" id="CALNXK010000092">
    <property type="protein sequence ID" value="CAH3151837.1"/>
    <property type="molecule type" value="Genomic_DNA"/>
</dbReference>
<dbReference type="Proteomes" id="UP001159405">
    <property type="component" value="Unassembled WGS sequence"/>
</dbReference>
<protein>
    <submittedName>
        <fullName evidence="1">Uncharacterized protein</fullName>
    </submittedName>
</protein>
<name>A0ABN8PVU3_9CNID</name>
<organism evidence="1 2">
    <name type="scientific">Porites lobata</name>
    <dbReference type="NCBI Taxonomy" id="104759"/>
    <lineage>
        <taxon>Eukaryota</taxon>
        <taxon>Metazoa</taxon>
        <taxon>Cnidaria</taxon>
        <taxon>Anthozoa</taxon>
        <taxon>Hexacorallia</taxon>
        <taxon>Scleractinia</taxon>
        <taxon>Fungiina</taxon>
        <taxon>Poritidae</taxon>
        <taxon>Porites</taxon>
    </lineage>
</organism>